<evidence type="ECO:0000313" key="3">
    <source>
        <dbReference type="Proteomes" id="UP000184476"/>
    </source>
</evidence>
<sequence length="79" mass="8979">MNDFFEKKPVELLLFDVITGKKQNIRFNLGKNFFGGFLSMIFSPKKPKEIGNYFILIASTFVGSFSVLKSAGIGWTLFF</sequence>
<feature type="transmembrane region" description="Helical" evidence="1">
    <location>
        <begin position="53"/>
        <end position="78"/>
    </location>
</feature>
<accession>A0A1M4W6I9</accession>
<dbReference type="Proteomes" id="UP000184476">
    <property type="component" value="Unassembled WGS sequence"/>
</dbReference>
<dbReference type="EMBL" id="FQVL01000003">
    <property type="protein sequence ID" value="SHE76765.1"/>
    <property type="molecule type" value="Genomic_DNA"/>
</dbReference>
<reference evidence="2 3" key="1">
    <citation type="submission" date="2016-11" db="EMBL/GenBank/DDBJ databases">
        <authorList>
            <person name="Jaros S."/>
            <person name="Januszkiewicz K."/>
            <person name="Wedrychowicz H."/>
        </authorList>
    </citation>
    <scope>NUCLEOTIDE SEQUENCE [LARGE SCALE GENOMIC DNA]</scope>
    <source>
        <strain evidence="2 3">DSM 44666</strain>
    </source>
</reference>
<evidence type="ECO:0000313" key="2">
    <source>
        <dbReference type="EMBL" id="SHE76765.1"/>
    </source>
</evidence>
<gene>
    <name evidence="2" type="ORF">SAMN05444392_10358</name>
</gene>
<name>A0A1M4W6I9_9BACL</name>
<keyword evidence="1" id="KW-0812">Transmembrane</keyword>
<proteinExistence type="predicted"/>
<keyword evidence="1" id="KW-0472">Membrane</keyword>
<keyword evidence="1" id="KW-1133">Transmembrane helix</keyword>
<protein>
    <submittedName>
        <fullName evidence="2">Uncharacterized protein</fullName>
    </submittedName>
</protein>
<keyword evidence="3" id="KW-1185">Reference proteome</keyword>
<organism evidence="2 3">
    <name type="scientific">Seinonella peptonophila</name>
    <dbReference type="NCBI Taxonomy" id="112248"/>
    <lineage>
        <taxon>Bacteria</taxon>
        <taxon>Bacillati</taxon>
        <taxon>Bacillota</taxon>
        <taxon>Bacilli</taxon>
        <taxon>Bacillales</taxon>
        <taxon>Thermoactinomycetaceae</taxon>
        <taxon>Seinonella</taxon>
    </lineage>
</organism>
<evidence type="ECO:0000256" key="1">
    <source>
        <dbReference type="SAM" id="Phobius"/>
    </source>
</evidence>
<dbReference type="AlphaFoldDB" id="A0A1M4W6I9"/>